<name>A0A6A6TZA5_9PEZI</name>
<organism evidence="1 2">
    <name type="scientific">Microthyrium microscopicum</name>
    <dbReference type="NCBI Taxonomy" id="703497"/>
    <lineage>
        <taxon>Eukaryota</taxon>
        <taxon>Fungi</taxon>
        <taxon>Dikarya</taxon>
        <taxon>Ascomycota</taxon>
        <taxon>Pezizomycotina</taxon>
        <taxon>Dothideomycetes</taxon>
        <taxon>Dothideomycetes incertae sedis</taxon>
        <taxon>Microthyriales</taxon>
        <taxon>Microthyriaceae</taxon>
        <taxon>Microthyrium</taxon>
    </lineage>
</organism>
<accession>A0A6A6TZA5</accession>
<evidence type="ECO:0000313" key="1">
    <source>
        <dbReference type="EMBL" id="KAF2665162.1"/>
    </source>
</evidence>
<dbReference type="Proteomes" id="UP000799302">
    <property type="component" value="Unassembled WGS sequence"/>
</dbReference>
<evidence type="ECO:0000313" key="2">
    <source>
        <dbReference type="Proteomes" id="UP000799302"/>
    </source>
</evidence>
<keyword evidence="2" id="KW-1185">Reference proteome</keyword>
<dbReference type="EMBL" id="MU004241">
    <property type="protein sequence ID" value="KAF2665162.1"/>
    <property type="molecule type" value="Genomic_DNA"/>
</dbReference>
<sequence length="70" mass="8113">MFARDFHAAYMIGVLRTEPALRPTSKRVKHYLDLVWLERSFVTVMTVYSPTTLVFCACQGWATSESYHIL</sequence>
<gene>
    <name evidence="1" type="ORF">BT63DRAFT_429099</name>
</gene>
<protein>
    <submittedName>
        <fullName evidence="1">Uncharacterized protein</fullName>
    </submittedName>
</protein>
<reference evidence="1" key="1">
    <citation type="journal article" date="2020" name="Stud. Mycol.">
        <title>101 Dothideomycetes genomes: a test case for predicting lifestyles and emergence of pathogens.</title>
        <authorList>
            <person name="Haridas S."/>
            <person name="Albert R."/>
            <person name="Binder M."/>
            <person name="Bloem J."/>
            <person name="Labutti K."/>
            <person name="Salamov A."/>
            <person name="Andreopoulos B."/>
            <person name="Baker S."/>
            <person name="Barry K."/>
            <person name="Bills G."/>
            <person name="Bluhm B."/>
            <person name="Cannon C."/>
            <person name="Castanera R."/>
            <person name="Culley D."/>
            <person name="Daum C."/>
            <person name="Ezra D."/>
            <person name="Gonzalez J."/>
            <person name="Henrissat B."/>
            <person name="Kuo A."/>
            <person name="Liang C."/>
            <person name="Lipzen A."/>
            <person name="Lutzoni F."/>
            <person name="Magnuson J."/>
            <person name="Mondo S."/>
            <person name="Nolan M."/>
            <person name="Ohm R."/>
            <person name="Pangilinan J."/>
            <person name="Park H.-J."/>
            <person name="Ramirez L."/>
            <person name="Alfaro M."/>
            <person name="Sun H."/>
            <person name="Tritt A."/>
            <person name="Yoshinaga Y."/>
            <person name="Zwiers L.-H."/>
            <person name="Turgeon B."/>
            <person name="Goodwin S."/>
            <person name="Spatafora J."/>
            <person name="Crous P."/>
            <person name="Grigoriev I."/>
        </authorList>
    </citation>
    <scope>NUCLEOTIDE SEQUENCE</scope>
    <source>
        <strain evidence="1">CBS 115976</strain>
    </source>
</reference>
<proteinExistence type="predicted"/>
<dbReference type="AlphaFoldDB" id="A0A6A6TZA5"/>